<name>A0ACC6PB66_9BACL</name>
<evidence type="ECO:0000313" key="2">
    <source>
        <dbReference type="Proteomes" id="UP001380953"/>
    </source>
</evidence>
<keyword evidence="2" id="KW-1185">Reference proteome</keyword>
<organism evidence="1 2">
    <name type="scientific">Saccharibacillus sacchari</name>
    <dbReference type="NCBI Taxonomy" id="456493"/>
    <lineage>
        <taxon>Bacteria</taxon>
        <taxon>Bacillati</taxon>
        <taxon>Bacillota</taxon>
        <taxon>Bacilli</taxon>
        <taxon>Bacillales</taxon>
        <taxon>Paenibacillaceae</taxon>
        <taxon>Saccharibacillus</taxon>
    </lineage>
</organism>
<evidence type="ECO:0000313" key="1">
    <source>
        <dbReference type="EMBL" id="MEJ8304163.1"/>
    </source>
</evidence>
<proteinExistence type="predicted"/>
<dbReference type="Proteomes" id="UP001380953">
    <property type="component" value="Unassembled WGS sequence"/>
</dbReference>
<gene>
    <name evidence="1" type="ORF">WKI47_09685</name>
</gene>
<sequence length="302" mass="33484">MASFCIIDDDPAVRAMLANIIEHSGLGEVVGTARGGEEGVRVVLETSADVVLIDWLMPDQDGLETLEQLKEQGFGGKCVMISQIEDREMVGEAYRSGIEFFIRKPINRIEVESVLSRVSEHFELSQYLNELKSSLSRLDRLGGTGRANASAAKRKSAAEVLRPIYMNLGILGEAGCTDITAIMEGLVQRGEQGDFPPLRQLYEEAAAHRGGAPHVNDRETKAVEQRIRRTVIVALSHLASIGLTDYGNPKFEHYAPLYFDFEDVRAKMKEIDEHQGEGRTKVSIKKFLQVMYLEMLDGLEAG</sequence>
<reference evidence="1" key="1">
    <citation type="submission" date="2024-03" db="EMBL/GenBank/DDBJ databases">
        <title>Whole genome sequecning of epiphytes from Marcgravia umbellata leaves.</title>
        <authorList>
            <person name="Kumar G."/>
            <person name="Savka M.A."/>
        </authorList>
    </citation>
    <scope>NUCLEOTIDE SEQUENCE</scope>
    <source>
        <strain evidence="1">RIT_BL5</strain>
    </source>
</reference>
<accession>A0ACC6PB66</accession>
<comment type="caution">
    <text evidence="1">The sequence shown here is derived from an EMBL/GenBank/DDBJ whole genome shotgun (WGS) entry which is preliminary data.</text>
</comment>
<protein>
    <submittedName>
        <fullName evidence="1">Response regulator</fullName>
    </submittedName>
</protein>
<dbReference type="EMBL" id="JBBKAR010000033">
    <property type="protein sequence ID" value="MEJ8304163.1"/>
    <property type="molecule type" value="Genomic_DNA"/>
</dbReference>